<reference evidence="4 5" key="1">
    <citation type="submission" date="2017-11" db="EMBL/GenBank/DDBJ databases">
        <title>Draft genome of actinobacteria isolated from guarana (Paullinia cupana (Mart.) Ducke.</title>
        <authorList>
            <person name="Siqueira K.A."/>
            <person name="Liotti R.G."/>
            <person name="Mendes T.A.O."/>
            <person name="Soares M.A."/>
        </authorList>
    </citation>
    <scope>NUCLEOTIDE SEQUENCE [LARGE SCALE GENOMIC DNA]</scope>
    <source>
        <strain evidence="4 5">193</strain>
    </source>
</reference>
<evidence type="ECO:0000256" key="1">
    <source>
        <dbReference type="ARBA" id="ARBA00038310"/>
    </source>
</evidence>
<dbReference type="InterPro" id="IPR006680">
    <property type="entry name" value="Amidohydro-rel"/>
</dbReference>
<evidence type="ECO:0000313" key="5">
    <source>
        <dbReference type="Proteomes" id="UP000270471"/>
    </source>
</evidence>
<proteinExistence type="inferred from homology"/>
<protein>
    <submittedName>
        <fullName evidence="4">Amidohydrolase</fullName>
    </submittedName>
</protein>
<accession>A0A3M0ID86</accession>
<dbReference type="Gene3D" id="3.20.20.140">
    <property type="entry name" value="Metal-dependent hydrolases"/>
    <property type="match status" value="1"/>
</dbReference>
<dbReference type="PANTHER" id="PTHR43569">
    <property type="entry name" value="AMIDOHYDROLASE"/>
    <property type="match status" value="1"/>
</dbReference>
<evidence type="ECO:0000256" key="2">
    <source>
        <dbReference type="SAM" id="MobiDB-lite"/>
    </source>
</evidence>
<dbReference type="Proteomes" id="UP000270471">
    <property type="component" value="Unassembled WGS sequence"/>
</dbReference>
<dbReference type="Pfam" id="PF04909">
    <property type="entry name" value="Amidohydro_2"/>
    <property type="match status" value="1"/>
</dbReference>
<gene>
    <name evidence="4" type="ORF">CTZ28_16445</name>
</gene>
<feature type="domain" description="Amidohydrolase-related" evidence="3">
    <location>
        <begin position="45"/>
        <end position="318"/>
    </location>
</feature>
<dbReference type="GO" id="GO:0016787">
    <property type="term" value="F:hydrolase activity"/>
    <property type="evidence" value="ECO:0007669"/>
    <property type="project" value="UniProtKB-KW"/>
</dbReference>
<dbReference type="AlphaFoldDB" id="A0A3M0ID86"/>
<keyword evidence="5" id="KW-1185">Reference proteome</keyword>
<dbReference type="PANTHER" id="PTHR43569:SF2">
    <property type="entry name" value="AMIDOHYDROLASE-RELATED DOMAIN-CONTAINING PROTEIN"/>
    <property type="match status" value="1"/>
</dbReference>
<dbReference type="InterPro" id="IPR052350">
    <property type="entry name" value="Metallo-dep_Lactonases"/>
</dbReference>
<feature type="region of interest" description="Disordered" evidence="2">
    <location>
        <begin position="1"/>
        <end position="35"/>
    </location>
</feature>
<comment type="similarity">
    <text evidence="1">Belongs to the metallo-dependent hydrolases superfamily.</text>
</comment>
<evidence type="ECO:0000313" key="4">
    <source>
        <dbReference type="EMBL" id="RMB84753.1"/>
    </source>
</evidence>
<name>A0A3M0ID86_9ACTN</name>
<comment type="caution">
    <text evidence="4">The sequence shown here is derived from an EMBL/GenBank/DDBJ whole genome shotgun (WGS) entry which is preliminary data.</text>
</comment>
<sequence>MGPCGAAGRRTVTGPRAGDGRTPPTGIAGDDGEAGRADGTGVDLIDAHVHVWDPRRLRYDWLAGTALDRPRLPGDIDDADGAVTHWVFVEADVTPDSALDEARWAAGLDWPGLAAMVVAADLGAPDAGERIDRVAGLPLARGVRHLLQDLPPERLAAPALRKGLAEVARAGLVFDACVRWTQLDDLDRLLADSCAGITVLDHLGKPPVDEGLRSDAGQTWLTALRRLARHERLTVKLSGLPAEASDAETLHRHGPDLLRAALDVFGPERCLLGGDWPVSTGVDGRTTTGAWFGLVRDVVDPYDWPQVAAGTARRVYGIHD</sequence>
<keyword evidence="4" id="KW-0378">Hydrolase</keyword>
<organism evidence="4 5">
    <name type="scientific">Streptomyces shenzhenensis</name>
    <dbReference type="NCBI Taxonomy" id="943815"/>
    <lineage>
        <taxon>Bacteria</taxon>
        <taxon>Bacillati</taxon>
        <taxon>Actinomycetota</taxon>
        <taxon>Actinomycetes</taxon>
        <taxon>Kitasatosporales</taxon>
        <taxon>Streptomycetaceae</taxon>
        <taxon>Streptomyces</taxon>
    </lineage>
</organism>
<evidence type="ECO:0000259" key="3">
    <source>
        <dbReference type="Pfam" id="PF04909"/>
    </source>
</evidence>
<dbReference type="EMBL" id="PENI01000009">
    <property type="protein sequence ID" value="RMB84753.1"/>
    <property type="molecule type" value="Genomic_DNA"/>
</dbReference>
<dbReference type="InterPro" id="IPR032466">
    <property type="entry name" value="Metal_Hydrolase"/>
</dbReference>
<dbReference type="SUPFAM" id="SSF51556">
    <property type="entry name" value="Metallo-dependent hydrolases"/>
    <property type="match status" value="1"/>
</dbReference>
<dbReference type="OrthoDB" id="5450317at2"/>